<evidence type="ECO:0000313" key="1">
    <source>
        <dbReference type="EMBL" id="SME94769.1"/>
    </source>
</evidence>
<evidence type="ECO:0000313" key="2">
    <source>
        <dbReference type="Proteomes" id="UP000192907"/>
    </source>
</evidence>
<accession>A0A1Y6B7L3</accession>
<dbReference type="Proteomes" id="UP000192907">
    <property type="component" value="Unassembled WGS sequence"/>
</dbReference>
<dbReference type="OrthoDB" id="8248741at2"/>
<dbReference type="Gene3D" id="2.80.10.50">
    <property type="match status" value="1"/>
</dbReference>
<keyword evidence="2" id="KW-1185">Reference proteome</keyword>
<name>A0A1Y6B7L3_9BACT</name>
<dbReference type="EMBL" id="FWZT01000002">
    <property type="protein sequence ID" value="SME94769.1"/>
    <property type="molecule type" value="Genomic_DNA"/>
</dbReference>
<dbReference type="STRING" id="1513793.SAMN06296036_102146"/>
<dbReference type="InterPro" id="IPR008999">
    <property type="entry name" value="Actin-crosslinking"/>
</dbReference>
<reference evidence="2" key="1">
    <citation type="submission" date="2017-04" db="EMBL/GenBank/DDBJ databases">
        <authorList>
            <person name="Varghese N."/>
            <person name="Submissions S."/>
        </authorList>
    </citation>
    <scope>NUCLEOTIDE SEQUENCE [LARGE SCALE GENOMIC DNA]</scope>
    <source>
        <strain evidence="2">RKEM611</strain>
    </source>
</reference>
<sequence>MGNTAKKLGIAIRDSFLEKFNDGEICIDTSFSSGILDEFLKTNYFQEGEVLKIAQGTITTNGEQEVTIEGLSDFMNIPRLPIKSTIVFWDNGSMSVKTEYTLIQSGQATDYWQFKKSFPMMPRHPSSDSPFQGKGSYPYADEFQYREAKVVVSSHETFDEDYQRDLVVGINFLARVNLYSSLGVIQHLLDQSRETIVHGVIIRPSLQTNLFAESMPAKKTSAHNERAFPWDYAATLPGVHLEASIGHDIELKGFRLGETKLKIYCPLDDWNAYDSIYKPQKAITGTLELPDADIKVEGIASQVGDDALTVYTRFEGLSIKNLSSLVSPHSGTNLNEHLPSPIQSAIKELGELEILDLGFTLRAYTNSDNKKAGLSLTYTTVKVGFRNLNWNIWDDHIVVDNLSFRFELIGGIRSSIKASFTSGTIFSDIPITITGTKWGSQYLLDVSLDDQVRLPFRDFLKKFAPDLPAPCDLTINQLSIEICVGSYISISGSLANEPDPWSVDLGPTSVEVENISFELNRLTARTPSSSQRMQGFITGTIAVDGFTMQVNYQLPNNLSMNAYIPRIQLSHLQKQLSGGKGSSPIDFELINTRLIAKAEQTGFLFKAMSTVSGLGMLAFQVGKTNDGWGAASGIYLPDPRLSKIKGLEFLSPIDKMIHLKDLTLVLSSMDHAQFQFPTGSEFGGQHALNSSGLQLPQVSSGVMQGLNAYGLWVLNPKDKIHKLLKDTFKLDDGLPVTIQISSPKGRPPSIHLFSSVTGEFEKAPFGLQVGIRMQSGAKLEYYVTGRGEISVSKQKMLMDLGVSVTLSGFAMSGSLQGTIDLHGLKISDLAVMGSINWAGIPGFGFAGRINTKAFQSSVVMLLDSANMGMVLAGSISELTAYKVVTSIAGVEDIGKDFAHILKNIEIRGTKEFTMPKAISLSLDNKDLKAISSAFSESGGLTLPNGELEILLVCNKKGKKWFLTNRRDSLKTFQIDLLGNKLRVVEAPQIYICTSYSRIGSNEFQPGFLLSACVRIMSFEAYASIDISPNKGIAIDAYINKAIVIGSKEFFLLSDIKGKTGPYLSVSTYTQPKHPVKEYRPPHLFLNGRLKVMGLQVDCYAEISSKALKIDANLKLTNTIKSSVAKGKVEFDILVQANVGDIEEFFAKFAIAYKVSIDLYLSGVKALEFDTAIAGAIELGLKNGKPYAHLAAALKMCGDSYKVGVTLQPGKDNLNDAGKFLAREVSHFFESIYEDVERFVEDVGKGVLKGFEETEKLGKVLVDHFDQSAKDVAHAFDSLGHDVEDIAKALDKQLNQSAKEIGAVLTDIGKPAKDIANGLEAVGHGFEAVGKTLADVGHAPEDIAQALSHIDVDPNQIAKTLSKINIKPLDISNAISGLDISSNDVDKALKTVSIDTHAIEKSVSNAVDDVTEFFDDVGKAVTGIFSSKKKKKKKKHKRKPSADEICKNLSKVTDNYSFMYQKIQKAGHSSESALGAIAKTKGPTRTLLAFMEKKLGNDDNVFRLLTKNGWTDVKVAREMNKARYDIVRITIMLKMNGYGPTRTREVFSKARISVKAYQETVKECNARVVSNLALYTAHKRFVRAEDGGGKGLKGDAKQAKSHERLIMLLLNPAPKAPKDIRHGSKVALMTQKHYYLRADKNGNLDATPTKAGRWETFTLTNHTAQDRPIKKGDVISFKSAHKKFVVAEKKSLMKADRDKIGAWEKFTAL</sequence>
<organism evidence="1 2">
    <name type="scientific">Pseudobacteriovorax antillogorgiicola</name>
    <dbReference type="NCBI Taxonomy" id="1513793"/>
    <lineage>
        <taxon>Bacteria</taxon>
        <taxon>Pseudomonadati</taxon>
        <taxon>Bdellovibrionota</taxon>
        <taxon>Oligoflexia</taxon>
        <taxon>Oligoflexales</taxon>
        <taxon>Pseudobacteriovoracaceae</taxon>
        <taxon>Pseudobacteriovorax</taxon>
    </lineage>
</organism>
<dbReference type="RefSeq" id="WP_132315470.1">
    <property type="nucleotide sequence ID" value="NZ_FWZT01000002.1"/>
</dbReference>
<gene>
    <name evidence="1" type="ORF">SAMN06296036_102146</name>
</gene>
<dbReference type="SUPFAM" id="SSF50405">
    <property type="entry name" value="Actin-crosslinking proteins"/>
    <property type="match status" value="1"/>
</dbReference>
<protein>
    <submittedName>
        <fullName evidence="1">Methyl-accepting chemotaxis protein</fullName>
    </submittedName>
</protein>
<dbReference type="CDD" id="cd00257">
    <property type="entry name" value="beta-trefoil_FSCN-like"/>
    <property type="match status" value="1"/>
</dbReference>
<dbReference type="Gene3D" id="1.10.287.950">
    <property type="entry name" value="Methyl-accepting chemotaxis protein"/>
    <property type="match status" value="1"/>
</dbReference>
<proteinExistence type="predicted"/>